<proteinExistence type="inferred from homology"/>
<dbReference type="SUPFAM" id="SSF53383">
    <property type="entry name" value="PLP-dependent transferases"/>
    <property type="match status" value="1"/>
</dbReference>
<dbReference type="Pfam" id="PF00266">
    <property type="entry name" value="Aminotran_5"/>
    <property type="match status" value="1"/>
</dbReference>
<protein>
    <submittedName>
        <fullName evidence="5">Aminotransferase class V-fold PLP-dependent enzyme</fullName>
    </submittedName>
</protein>
<gene>
    <name evidence="5" type="ORF">HLB09_16900</name>
</gene>
<name>A0A849BT23_9ACTN</name>
<dbReference type="PANTHER" id="PTHR11601">
    <property type="entry name" value="CYSTEINE DESULFURYLASE FAMILY MEMBER"/>
    <property type="match status" value="1"/>
</dbReference>
<keyword evidence="6" id="KW-1185">Reference proteome</keyword>
<comment type="catalytic activity">
    <reaction evidence="3">
        <text>(sulfur carrier)-H + L-cysteine = (sulfur carrier)-SH + L-alanine</text>
        <dbReference type="Rhea" id="RHEA:43892"/>
        <dbReference type="Rhea" id="RHEA-COMP:14737"/>
        <dbReference type="Rhea" id="RHEA-COMP:14739"/>
        <dbReference type="ChEBI" id="CHEBI:29917"/>
        <dbReference type="ChEBI" id="CHEBI:35235"/>
        <dbReference type="ChEBI" id="CHEBI:57972"/>
        <dbReference type="ChEBI" id="CHEBI:64428"/>
        <dbReference type="EC" id="2.8.1.7"/>
    </reaction>
</comment>
<dbReference type="GO" id="GO:0031071">
    <property type="term" value="F:cysteine desulfurase activity"/>
    <property type="evidence" value="ECO:0007669"/>
    <property type="project" value="UniProtKB-EC"/>
</dbReference>
<dbReference type="AlphaFoldDB" id="A0A849BT23"/>
<evidence type="ECO:0000313" key="6">
    <source>
        <dbReference type="Proteomes" id="UP000555552"/>
    </source>
</evidence>
<comment type="similarity">
    <text evidence="2">Belongs to the class-V pyridoxal-phosphate-dependent aminotransferase family. NifS/IscS subfamily.</text>
</comment>
<dbReference type="Proteomes" id="UP000555552">
    <property type="component" value="Unassembled WGS sequence"/>
</dbReference>
<dbReference type="GO" id="GO:0008483">
    <property type="term" value="F:transaminase activity"/>
    <property type="evidence" value="ECO:0007669"/>
    <property type="project" value="UniProtKB-KW"/>
</dbReference>
<dbReference type="RefSeq" id="WP_171204447.1">
    <property type="nucleotide sequence ID" value="NZ_JABEMA010000484.1"/>
</dbReference>
<comment type="caution">
    <text evidence="5">The sequence shown here is derived from an EMBL/GenBank/DDBJ whole genome shotgun (WGS) entry which is preliminary data.</text>
</comment>
<keyword evidence="5" id="KW-0808">Transferase</keyword>
<dbReference type="InterPro" id="IPR015424">
    <property type="entry name" value="PyrdxlP-dep_Trfase"/>
</dbReference>
<evidence type="ECO:0000256" key="3">
    <source>
        <dbReference type="ARBA" id="ARBA00050776"/>
    </source>
</evidence>
<dbReference type="Gene3D" id="3.90.1150.10">
    <property type="entry name" value="Aspartate Aminotransferase, domain 1"/>
    <property type="match status" value="1"/>
</dbReference>
<dbReference type="EMBL" id="JABEMA010000484">
    <property type="protein sequence ID" value="NNH24735.1"/>
    <property type="molecule type" value="Genomic_DNA"/>
</dbReference>
<evidence type="ECO:0000313" key="5">
    <source>
        <dbReference type="EMBL" id="NNH24735.1"/>
    </source>
</evidence>
<dbReference type="PANTHER" id="PTHR11601:SF34">
    <property type="entry name" value="CYSTEINE DESULFURASE"/>
    <property type="match status" value="1"/>
</dbReference>
<feature type="domain" description="Aminotransferase class V" evidence="4">
    <location>
        <begin position="2"/>
        <end position="229"/>
    </location>
</feature>
<evidence type="ECO:0000259" key="4">
    <source>
        <dbReference type="Pfam" id="PF00266"/>
    </source>
</evidence>
<evidence type="ECO:0000256" key="2">
    <source>
        <dbReference type="ARBA" id="ARBA00006490"/>
    </source>
</evidence>
<comment type="cofactor">
    <cofactor evidence="1">
        <name>pyridoxal 5'-phosphate</name>
        <dbReference type="ChEBI" id="CHEBI:597326"/>
    </cofactor>
</comment>
<organism evidence="5 6">
    <name type="scientific">Pseudokineococcus marinus</name>
    <dbReference type="NCBI Taxonomy" id="351215"/>
    <lineage>
        <taxon>Bacteria</taxon>
        <taxon>Bacillati</taxon>
        <taxon>Actinomycetota</taxon>
        <taxon>Actinomycetes</taxon>
        <taxon>Kineosporiales</taxon>
        <taxon>Kineosporiaceae</taxon>
        <taxon>Pseudokineococcus</taxon>
    </lineage>
</organism>
<accession>A0A849BT23</accession>
<evidence type="ECO:0000256" key="1">
    <source>
        <dbReference type="ARBA" id="ARBA00001933"/>
    </source>
</evidence>
<sequence>MIYLDHAATAPPSRAVLEAQWPYLTQVFANPSSAHGPGRAARAGLDAALTEIAGVLGCRPGEVVLTSGGTEADDLALLGVAAAAPRGRHVVTTAVEHPAVLETARALGAGALGEPFRVDEVGVDGDGVVDLAALAAVLTPATTVCSVMLANNEVGAVQPVREVAALCRAVGVPLHVDAVQAPGQLGVRLDDLGADLLSVSAHKLGGPGGAGALAVRGAVPLAPMVHGGGQ</sequence>
<feature type="non-terminal residue" evidence="5">
    <location>
        <position position="230"/>
    </location>
</feature>
<dbReference type="InterPro" id="IPR015421">
    <property type="entry name" value="PyrdxlP-dep_Trfase_major"/>
</dbReference>
<dbReference type="InterPro" id="IPR015422">
    <property type="entry name" value="PyrdxlP-dep_Trfase_small"/>
</dbReference>
<reference evidence="5 6" key="1">
    <citation type="submission" date="2020-05" db="EMBL/GenBank/DDBJ databases">
        <title>MicrobeNet Type strains.</title>
        <authorList>
            <person name="Nicholson A.C."/>
        </authorList>
    </citation>
    <scope>NUCLEOTIDE SEQUENCE [LARGE SCALE GENOMIC DNA]</scope>
    <source>
        <strain evidence="5 6">JCM 14547</strain>
    </source>
</reference>
<dbReference type="Gene3D" id="3.40.640.10">
    <property type="entry name" value="Type I PLP-dependent aspartate aminotransferase-like (Major domain)"/>
    <property type="match status" value="1"/>
</dbReference>
<dbReference type="InterPro" id="IPR000192">
    <property type="entry name" value="Aminotrans_V_dom"/>
</dbReference>
<keyword evidence="5" id="KW-0032">Aminotransferase</keyword>